<feature type="domain" description="Glycosyltransferase subfamily 4-like N-terminal" evidence="2">
    <location>
        <begin position="15"/>
        <end position="179"/>
    </location>
</feature>
<dbReference type="InterPro" id="IPR050194">
    <property type="entry name" value="Glycosyltransferase_grp1"/>
</dbReference>
<protein>
    <submittedName>
        <fullName evidence="3">Glycosyltransferase</fullName>
    </submittedName>
</protein>
<dbReference type="InterPro" id="IPR001296">
    <property type="entry name" value="Glyco_trans_1"/>
</dbReference>
<reference evidence="3 4" key="1">
    <citation type="submission" date="2019-12" db="EMBL/GenBank/DDBJ databases">
        <title>Isolation and characterization of three novel carbon monoxide-oxidizing members of Halobacteria from salione crusts and soils.</title>
        <authorList>
            <person name="Myers M.R."/>
            <person name="King G.M."/>
        </authorList>
    </citation>
    <scope>NUCLEOTIDE SEQUENCE [LARGE SCALE GENOMIC DNA]</scope>
    <source>
        <strain evidence="3 4">PCN9</strain>
    </source>
</reference>
<name>A0A6B0SKR2_9EURY</name>
<evidence type="ECO:0000313" key="4">
    <source>
        <dbReference type="Proteomes" id="UP000471521"/>
    </source>
</evidence>
<dbReference type="RefSeq" id="WP_159525057.1">
    <property type="nucleotide sequence ID" value="NZ_WUUU01000006.1"/>
</dbReference>
<dbReference type="Proteomes" id="UP000471521">
    <property type="component" value="Unassembled WGS sequence"/>
</dbReference>
<evidence type="ECO:0000259" key="1">
    <source>
        <dbReference type="Pfam" id="PF00534"/>
    </source>
</evidence>
<dbReference type="Gene3D" id="3.40.50.2000">
    <property type="entry name" value="Glycogen Phosphorylase B"/>
    <property type="match status" value="2"/>
</dbReference>
<proteinExistence type="predicted"/>
<dbReference type="SUPFAM" id="SSF53756">
    <property type="entry name" value="UDP-Glycosyltransferase/glycogen phosphorylase"/>
    <property type="match status" value="1"/>
</dbReference>
<keyword evidence="3" id="KW-0808">Transferase</keyword>
<comment type="caution">
    <text evidence="3">The sequence shown here is derived from an EMBL/GenBank/DDBJ whole genome shotgun (WGS) entry which is preliminary data.</text>
</comment>
<gene>
    <name evidence="3" type="ORF">GRX66_02195</name>
</gene>
<keyword evidence="4" id="KW-1185">Reference proteome</keyword>
<dbReference type="InterPro" id="IPR028098">
    <property type="entry name" value="Glyco_trans_4-like_N"/>
</dbReference>
<dbReference type="EMBL" id="WUUU01000006">
    <property type="protein sequence ID" value="MXR19470.1"/>
    <property type="molecule type" value="Genomic_DNA"/>
</dbReference>
<organism evidence="3 4">
    <name type="scientific">Halobacterium bonnevillei</name>
    <dbReference type="NCBI Taxonomy" id="2692200"/>
    <lineage>
        <taxon>Archaea</taxon>
        <taxon>Methanobacteriati</taxon>
        <taxon>Methanobacteriota</taxon>
        <taxon>Stenosarchaea group</taxon>
        <taxon>Halobacteria</taxon>
        <taxon>Halobacteriales</taxon>
        <taxon>Halobacteriaceae</taxon>
        <taxon>Halobacterium</taxon>
    </lineage>
</organism>
<dbReference type="CDD" id="cd03801">
    <property type="entry name" value="GT4_PimA-like"/>
    <property type="match status" value="1"/>
</dbReference>
<evidence type="ECO:0000313" key="3">
    <source>
        <dbReference type="EMBL" id="MXR19470.1"/>
    </source>
</evidence>
<dbReference type="PANTHER" id="PTHR45947:SF3">
    <property type="entry name" value="SULFOQUINOVOSYL TRANSFERASE SQD2"/>
    <property type="match status" value="1"/>
</dbReference>
<dbReference type="Pfam" id="PF00534">
    <property type="entry name" value="Glycos_transf_1"/>
    <property type="match status" value="1"/>
</dbReference>
<accession>A0A6B0SKR2</accession>
<dbReference type="OrthoDB" id="132546at2157"/>
<sequence length="376" mass="40848">MRVLHATGTFLPVKGGCPYFIHHLTRHLEQCGDTCRVVTTDQGGDVTADTVATDRSGSRKVAGFPVSPGYPLTLRRAIADFEPDIVHTHYPLPFFPETAALCAELADVPLVLTCHGAFEMNWTSLIGAFGSIYNRSLLHASLRAADRIHVSNDAIPGEFGLFDRYKSKLTTVPMGVDTAWYDPDAVDGDPPYPIDSGTMVVLFVGTFRRYKGLDTLIAAFDQIEGIDSRLVLVGDGPLREDVKEAVTERGLGGRVTITGHLNDETLRRAYAGADAFVLPSPTMSESFGLVALEAMAMGLPTLVTSESGVGRVLAQETAGIVVEPNAPETLAREIESILTNKQRYQGQVKAGKTLVADRFAWKSIVECYRTLYREVA</sequence>
<evidence type="ECO:0000259" key="2">
    <source>
        <dbReference type="Pfam" id="PF13439"/>
    </source>
</evidence>
<feature type="domain" description="Glycosyl transferase family 1" evidence="1">
    <location>
        <begin position="193"/>
        <end position="352"/>
    </location>
</feature>
<dbReference type="PANTHER" id="PTHR45947">
    <property type="entry name" value="SULFOQUINOVOSYL TRANSFERASE SQD2"/>
    <property type="match status" value="1"/>
</dbReference>
<dbReference type="GO" id="GO:0016758">
    <property type="term" value="F:hexosyltransferase activity"/>
    <property type="evidence" value="ECO:0007669"/>
    <property type="project" value="TreeGrafter"/>
</dbReference>
<dbReference type="Pfam" id="PF13439">
    <property type="entry name" value="Glyco_transf_4"/>
    <property type="match status" value="1"/>
</dbReference>
<dbReference type="AlphaFoldDB" id="A0A6B0SKR2"/>